<feature type="region of interest" description="Disordered" evidence="3">
    <location>
        <begin position="149"/>
        <end position="194"/>
    </location>
</feature>
<proteinExistence type="inferred from homology"/>
<comment type="caution">
    <text evidence="4">The sequence shown here is derived from an EMBL/GenBank/DDBJ whole genome shotgun (WGS) entry which is preliminary data.</text>
</comment>
<comment type="similarity">
    <text evidence="1">Belongs to the prefoldin subunit alpha family.</text>
</comment>
<evidence type="ECO:0000256" key="1">
    <source>
        <dbReference type="ARBA" id="ARBA00010048"/>
    </source>
</evidence>
<keyword evidence="5" id="KW-1185">Reference proteome</keyword>
<sequence length="194" mass="21401">MSGQGGGETVNLDTLSATQLSQVKKQLDEELEHLTTSFTQLAAAQSKFRECLRCVQGGKSPALEENKSILVPLTNSLYVRGKLASASHVIVDVGTGFYVEKDIKSAAEFYNNKVNEVGSNIKELENIIQSKTNNVRMIEEDKKWLPLLNSSSSNNKHEQTHAHHEDYFTKDNPRPPPPPMNVGIHQPSVSKATS</sequence>
<name>A0ABR2UR52_9PEZI</name>
<keyword evidence="2" id="KW-0175">Coiled coil</keyword>
<evidence type="ECO:0000256" key="2">
    <source>
        <dbReference type="SAM" id="Coils"/>
    </source>
</evidence>
<dbReference type="InterPro" id="IPR009053">
    <property type="entry name" value="Prefoldin"/>
</dbReference>
<evidence type="ECO:0000313" key="5">
    <source>
        <dbReference type="Proteomes" id="UP001408356"/>
    </source>
</evidence>
<dbReference type="InterPro" id="IPR004127">
    <property type="entry name" value="Prefoldin_subunit_alpha"/>
</dbReference>
<dbReference type="Proteomes" id="UP001408356">
    <property type="component" value="Unassembled WGS sequence"/>
</dbReference>
<dbReference type="InterPro" id="IPR011599">
    <property type="entry name" value="PFD_alpha_archaea"/>
</dbReference>
<dbReference type="Pfam" id="PF02996">
    <property type="entry name" value="Prefoldin"/>
    <property type="match status" value="1"/>
</dbReference>
<evidence type="ECO:0000313" key="4">
    <source>
        <dbReference type="EMBL" id="KAK9417157.1"/>
    </source>
</evidence>
<dbReference type="NCBIfam" id="TIGR00293">
    <property type="entry name" value="prefoldin subunit alpha"/>
    <property type="match status" value="1"/>
</dbReference>
<accession>A0ABR2UR52</accession>
<evidence type="ECO:0000256" key="3">
    <source>
        <dbReference type="SAM" id="MobiDB-lite"/>
    </source>
</evidence>
<dbReference type="PANTHER" id="PTHR12674">
    <property type="entry name" value="PREFOLDIN SUBUNIT 5"/>
    <property type="match status" value="1"/>
</dbReference>
<dbReference type="SUPFAM" id="SSF46579">
    <property type="entry name" value="Prefoldin"/>
    <property type="match status" value="1"/>
</dbReference>
<dbReference type="Gene3D" id="1.10.287.370">
    <property type="match status" value="1"/>
</dbReference>
<dbReference type="PANTHER" id="PTHR12674:SF2">
    <property type="entry name" value="PREFOLDIN SUBUNIT 5"/>
    <property type="match status" value="1"/>
</dbReference>
<gene>
    <name evidence="4" type="ORF">SUNI508_08961</name>
</gene>
<feature type="compositionally biased region" description="Basic and acidic residues" evidence="3">
    <location>
        <begin position="155"/>
        <end position="173"/>
    </location>
</feature>
<dbReference type="CDD" id="cd23157">
    <property type="entry name" value="Prefoldin_5"/>
    <property type="match status" value="1"/>
</dbReference>
<feature type="coiled-coil region" evidence="2">
    <location>
        <begin position="107"/>
        <end position="141"/>
    </location>
</feature>
<dbReference type="EMBL" id="JARVKF010000400">
    <property type="protein sequence ID" value="KAK9417157.1"/>
    <property type="molecule type" value="Genomic_DNA"/>
</dbReference>
<protein>
    <submittedName>
        <fullName evidence="4">Prefoldin subunit 5</fullName>
    </submittedName>
</protein>
<reference evidence="4 5" key="1">
    <citation type="journal article" date="2024" name="J. Plant Pathol.">
        <title>Sequence and assembly of the genome of Seiridium unicorne, isolate CBS 538.82, causal agent of cypress canker disease.</title>
        <authorList>
            <person name="Scali E."/>
            <person name="Rocca G.D."/>
            <person name="Danti R."/>
            <person name="Garbelotto M."/>
            <person name="Barberini S."/>
            <person name="Baroncelli R."/>
            <person name="Emiliani G."/>
        </authorList>
    </citation>
    <scope>NUCLEOTIDE SEQUENCE [LARGE SCALE GENOMIC DNA]</scope>
    <source>
        <strain evidence="4 5">BM-138-508</strain>
    </source>
</reference>
<organism evidence="4 5">
    <name type="scientific">Seiridium unicorne</name>
    <dbReference type="NCBI Taxonomy" id="138068"/>
    <lineage>
        <taxon>Eukaryota</taxon>
        <taxon>Fungi</taxon>
        <taxon>Dikarya</taxon>
        <taxon>Ascomycota</taxon>
        <taxon>Pezizomycotina</taxon>
        <taxon>Sordariomycetes</taxon>
        <taxon>Xylariomycetidae</taxon>
        <taxon>Amphisphaeriales</taxon>
        <taxon>Sporocadaceae</taxon>
        <taxon>Seiridium</taxon>
    </lineage>
</organism>